<evidence type="ECO:0000256" key="2">
    <source>
        <dbReference type="ARBA" id="ARBA00023125"/>
    </source>
</evidence>
<gene>
    <name evidence="6" type="ORF">GPL20_21615</name>
</gene>
<feature type="domain" description="HTH araC/xylS-type" evidence="5">
    <location>
        <begin position="233"/>
        <end position="331"/>
    </location>
</feature>
<dbReference type="PROSITE" id="PS01124">
    <property type="entry name" value="HTH_ARAC_FAMILY_2"/>
    <property type="match status" value="1"/>
</dbReference>
<comment type="caution">
    <text evidence="6">The sequence shown here is derived from an EMBL/GenBank/DDBJ whole genome shotgun (WGS) entry which is preliminary data.</text>
</comment>
<dbReference type="InterPro" id="IPR053142">
    <property type="entry name" value="PchR_regulatory_protein"/>
</dbReference>
<dbReference type="PANTHER" id="PTHR47893:SF1">
    <property type="entry name" value="REGULATORY PROTEIN PCHR"/>
    <property type="match status" value="1"/>
</dbReference>
<dbReference type="Pfam" id="PF12833">
    <property type="entry name" value="HTH_18"/>
    <property type="match status" value="1"/>
</dbReference>
<dbReference type="Proteomes" id="UP000449969">
    <property type="component" value="Unassembled WGS sequence"/>
</dbReference>
<feature type="region of interest" description="Disordered" evidence="4">
    <location>
        <begin position="324"/>
        <end position="343"/>
    </location>
</feature>
<keyword evidence="3" id="KW-0804">Transcription</keyword>
<evidence type="ECO:0000256" key="4">
    <source>
        <dbReference type="SAM" id="MobiDB-lite"/>
    </source>
</evidence>
<dbReference type="EMBL" id="WQNE01000018">
    <property type="protein sequence ID" value="MVT75605.1"/>
    <property type="molecule type" value="Genomic_DNA"/>
</dbReference>
<accession>A0A844TDE0</accession>
<protein>
    <submittedName>
        <fullName evidence="6">Helix-turn-helix domain-containing protein</fullName>
    </submittedName>
</protein>
<reference evidence="6 7" key="1">
    <citation type="submission" date="2019-12" db="EMBL/GenBank/DDBJ databases">
        <title>Draft genome sequences Bradyrhizobium cajani AMBPC1010, Bradyrhizobium pachyrhizi AMBPC1040 and Bradyrhizobium yuanmingense ALSPC3051, three plant growth promoting strains isolated from nodules of Cajanus cajan L. in Dominican Republic.</title>
        <authorList>
            <person name="Flores-Felix J.D."/>
            <person name="Araujo J."/>
            <person name="Diaz-Alcantara C."/>
            <person name="Gonzalez-Andres F."/>
            <person name="Velazquez E."/>
        </authorList>
    </citation>
    <scope>NUCLEOTIDE SEQUENCE [LARGE SCALE GENOMIC DNA]</scope>
    <source>
        <strain evidence="6 7">1010</strain>
    </source>
</reference>
<dbReference type="PROSITE" id="PS00041">
    <property type="entry name" value="HTH_ARAC_FAMILY_1"/>
    <property type="match status" value="1"/>
</dbReference>
<evidence type="ECO:0000313" key="7">
    <source>
        <dbReference type="Proteomes" id="UP000449969"/>
    </source>
</evidence>
<evidence type="ECO:0000313" key="6">
    <source>
        <dbReference type="EMBL" id="MVT75605.1"/>
    </source>
</evidence>
<dbReference type="SUPFAM" id="SSF46689">
    <property type="entry name" value="Homeodomain-like"/>
    <property type="match status" value="2"/>
</dbReference>
<proteinExistence type="predicted"/>
<dbReference type="PANTHER" id="PTHR47893">
    <property type="entry name" value="REGULATORY PROTEIN PCHR"/>
    <property type="match status" value="1"/>
</dbReference>
<dbReference type="Gene3D" id="1.10.10.60">
    <property type="entry name" value="Homeodomain-like"/>
    <property type="match status" value="1"/>
</dbReference>
<dbReference type="AlphaFoldDB" id="A0A844TDE0"/>
<dbReference type="InterPro" id="IPR018062">
    <property type="entry name" value="HTH_AraC-typ_CS"/>
</dbReference>
<evidence type="ECO:0000256" key="3">
    <source>
        <dbReference type="ARBA" id="ARBA00023163"/>
    </source>
</evidence>
<keyword evidence="1" id="KW-0805">Transcription regulation</keyword>
<dbReference type="GO" id="GO:0043565">
    <property type="term" value="F:sequence-specific DNA binding"/>
    <property type="evidence" value="ECO:0007669"/>
    <property type="project" value="InterPro"/>
</dbReference>
<keyword evidence="2" id="KW-0238">DNA-binding</keyword>
<dbReference type="SMART" id="SM00342">
    <property type="entry name" value="HTH_ARAC"/>
    <property type="match status" value="1"/>
</dbReference>
<organism evidence="6 7">
    <name type="scientific">Bradyrhizobium cajani</name>
    <dbReference type="NCBI Taxonomy" id="1928661"/>
    <lineage>
        <taxon>Bacteria</taxon>
        <taxon>Pseudomonadati</taxon>
        <taxon>Pseudomonadota</taxon>
        <taxon>Alphaproteobacteria</taxon>
        <taxon>Hyphomicrobiales</taxon>
        <taxon>Nitrobacteraceae</taxon>
        <taxon>Bradyrhizobium</taxon>
    </lineage>
</organism>
<evidence type="ECO:0000259" key="5">
    <source>
        <dbReference type="PROSITE" id="PS01124"/>
    </source>
</evidence>
<dbReference type="GO" id="GO:0003700">
    <property type="term" value="F:DNA-binding transcription factor activity"/>
    <property type="evidence" value="ECO:0007669"/>
    <property type="project" value="InterPro"/>
</dbReference>
<dbReference type="InterPro" id="IPR018060">
    <property type="entry name" value="HTH_AraC"/>
</dbReference>
<evidence type="ECO:0000256" key="1">
    <source>
        <dbReference type="ARBA" id="ARBA00023015"/>
    </source>
</evidence>
<dbReference type="InterPro" id="IPR009057">
    <property type="entry name" value="Homeodomain-like_sf"/>
</dbReference>
<keyword evidence="7" id="KW-1185">Reference proteome</keyword>
<name>A0A844TDE0_9BRAD</name>
<sequence length="343" mass="37226">MSVTRGLRSDQAHIATGGRYSPSSLADIASEWGYSCEMSGATDVARAQEDSPLAAGLIATQKLSSGLNVCVSDLTTLHDNDRIGLARRSLTIAVNLHGSPVTYAIDDDQTVSLVAESAMALSAADDTRMASSYRRGESSRILVIQACPVSVMDAELAEHLDAHLQETTAKSLSLSCRARALSHELFSPGHTGLVGRLLAESCALELLACVITAQQAQNKSTSWIHSRDIAKIHRVRDKLISNLDAEHHLCDLARDVGMSTSTLKSKFAAVIGRPVFQFLRDKRLDRARDGLQHEGWTVSQAAYYVGYRHASNFATAFRRRYGVAPTSTRRSPREASFRAQAAE</sequence>